<dbReference type="Proteomes" id="UP000073492">
    <property type="component" value="Unassembled WGS sequence"/>
</dbReference>
<evidence type="ECO:0000313" key="2">
    <source>
        <dbReference type="Proteomes" id="UP000073492"/>
    </source>
</evidence>
<reference evidence="1 2" key="1">
    <citation type="submission" date="2015-07" db="EMBL/GenBank/DDBJ databases">
        <title>Comparative genomics of the Sigatoka disease complex on banana suggests a link between parallel evolutionary changes in Pseudocercospora fijiensis and Pseudocercospora eumusae and increased virulence on the banana host.</title>
        <authorList>
            <person name="Chang T.-C."/>
            <person name="Salvucci A."/>
            <person name="Crous P.W."/>
            <person name="Stergiopoulos I."/>
        </authorList>
    </citation>
    <scope>NUCLEOTIDE SEQUENCE [LARGE SCALE GENOMIC DNA]</scope>
    <source>
        <strain evidence="1 2">CBS 116634</strain>
    </source>
</reference>
<evidence type="ECO:0000313" key="1">
    <source>
        <dbReference type="EMBL" id="KXT06012.1"/>
    </source>
</evidence>
<protein>
    <submittedName>
        <fullName evidence="1">Uncharacterized protein</fullName>
    </submittedName>
</protein>
<keyword evidence="2" id="KW-1185">Reference proteome</keyword>
<comment type="caution">
    <text evidence="1">The sequence shown here is derived from an EMBL/GenBank/DDBJ whole genome shotgun (WGS) entry which is preliminary data.</text>
</comment>
<sequence length="100" mass="11612">MYYHKIQFRFTEAETAVKWLSKLDEESRHGVRSLVYCPNLLAWMDPRQPPVPSSRFGEGWNELCDFLRFAAIDLKISGGKLWMDLGGRNLTSCTQLMIRS</sequence>
<organism evidence="1 2">
    <name type="scientific">Pseudocercospora musae</name>
    <dbReference type="NCBI Taxonomy" id="113226"/>
    <lineage>
        <taxon>Eukaryota</taxon>
        <taxon>Fungi</taxon>
        <taxon>Dikarya</taxon>
        <taxon>Ascomycota</taxon>
        <taxon>Pezizomycotina</taxon>
        <taxon>Dothideomycetes</taxon>
        <taxon>Dothideomycetidae</taxon>
        <taxon>Mycosphaerellales</taxon>
        <taxon>Mycosphaerellaceae</taxon>
        <taxon>Pseudocercospora</taxon>
    </lineage>
</organism>
<dbReference type="EMBL" id="LFZO01000558">
    <property type="protein sequence ID" value="KXT06012.1"/>
    <property type="molecule type" value="Genomic_DNA"/>
</dbReference>
<proteinExistence type="predicted"/>
<name>A0A139HUI4_9PEZI</name>
<dbReference type="AlphaFoldDB" id="A0A139HUI4"/>
<dbReference type="OrthoDB" id="62952at2759"/>
<gene>
    <name evidence="1" type="ORF">AC579_847</name>
</gene>
<accession>A0A139HUI4</accession>